<dbReference type="CDD" id="cd08977">
    <property type="entry name" value="SusD"/>
    <property type="match status" value="1"/>
</dbReference>
<feature type="domain" description="SusD-like N-terminal" evidence="8">
    <location>
        <begin position="24"/>
        <end position="226"/>
    </location>
</feature>
<evidence type="ECO:0000256" key="6">
    <source>
        <dbReference type="SAM" id="SignalP"/>
    </source>
</evidence>
<dbReference type="Pfam" id="PF14322">
    <property type="entry name" value="SusD-like_3"/>
    <property type="match status" value="1"/>
</dbReference>
<dbReference type="AlphaFoldDB" id="A0A1H4E644"/>
<comment type="subcellular location">
    <subcellularLocation>
        <location evidence="1">Cell outer membrane</location>
    </subcellularLocation>
</comment>
<evidence type="ECO:0000259" key="7">
    <source>
        <dbReference type="Pfam" id="PF07980"/>
    </source>
</evidence>
<feature type="chain" id="PRO_5011650711" evidence="6">
    <location>
        <begin position="22"/>
        <end position="546"/>
    </location>
</feature>
<reference evidence="10" key="1">
    <citation type="submission" date="2016-10" db="EMBL/GenBank/DDBJ databases">
        <authorList>
            <person name="Varghese N."/>
            <person name="Submissions S."/>
        </authorList>
    </citation>
    <scope>NUCLEOTIDE SEQUENCE [LARGE SCALE GENOMIC DNA]</scope>
    <source>
        <strain evidence="10">DSM 23920</strain>
    </source>
</reference>
<evidence type="ECO:0000313" key="9">
    <source>
        <dbReference type="EMBL" id="SEA80239.1"/>
    </source>
</evidence>
<evidence type="ECO:0000256" key="5">
    <source>
        <dbReference type="ARBA" id="ARBA00023237"/>
    </source>
</evidence>
<comment type="similarity">
    <text evidence="2">Belongs to the SusD family.</text>
</comment>
<keyword evidence="10" id="KW-1185">Reference proteome</keyword>
<dbReference type="GO" id="GO:0009279">
    <property type="term" value="C:cell outer membrane"/>
    <property type="evidence" value="ECO:0007669"/>
    <property type="project" value="UniProtKB-SubCell"/>
</dbReference>
<gene>
    <name evidence="9" type="ORF">SAMN05660909_03526</name>
</gene>
<sequence>MRKVIKSGIAAVLIMCFTACGKNYLDRKPSDLITEKEVFSNIENAERFVNSIYQSLPNIFKPGAAWGLSSATDETNQANDSYAGNFNNGSMSPSNFPMQSWWGDFYGKIRSCNKFLAQYSLVPEDPNYPQRRNRLKGEVLLLRAYYYFELMRAFGGLPLILDEKNPFDDPAGIYLKRNSIDEVTASILKDLQEAGTLLPVTYNDRPSNWGRATKMIAMALEGRVRLFYASPLFNPGNDAGRWRSAAAACKAALDTAIVNGYTLYDNYGDIFTQYFNREVIWSRGAPGAFGDGGIDREMNPRSANGYGNITPLQELVNDYEMKATGLPIGDPASGYNAQRPYEGRDPRFYATILYPGANWKGKILDPNGADAPRSGQIVTNYWPRKYLLPSVDLFAGTGGSDRKWVLIRTAELYLNYAEAQNEVAGPGADVYNALNAIRRRAGMPDIAGGDQAGLRAAIRHERRIELALEDHRFWDVRRWKIAEVVDNKEVHGVAVSGNGAGNVTYTYPVIGKRVFDPAKNYWLPIPQSEIDKVSGHNPDFKQNPGW</sequence>
<proteinExistence type="inferred from homology"/>
<name>A0A1H4E644_9BACT</name>
<evidence type="ECO:0000256" key="3">
    <source>
        <dbReference type="ARBA" id="ARBA00022729"/>
    </source>
</evidence>
<evidence type="ECO:0000259" key="8">
    <source>
        <dbReference type="Pfam" id="PF14322"/>
    </source>
</evidence>
<keyword evidence="3 6" id="KW-0732">Signal</keyword>
<dbReference type="RefSeq" id="WP_089763242.1">
    <property type="nucleotide sequence ID" value="NZ_BKAT01000028.1"/>
</dbReference>
<dbReference type="InterPro" id="IPR033985">
    <property type="entry name" value="SusD-like_N"/>
</dbReference>
<dbReference type="OrthoDB" id="608091at2"/>
<evidence type="ECO:0000256" key="2">
    <source>
        <dbReference type="ARBA" id="ARBA00006275"/>
    </source>
</evidence>
<dbReference type="EMBL" id="FNRL01000016">
    <property type="protein sequence ID" value="SEA80239.1"/>
    <property type="molecule type" value="Genomic_DNA"/>
</dbReference>
<dbReference type="InterPro" id="IPR011990">
    <property type="entry name" value="TPR-like_helical_dom_sf"/>
</dbReference>
<dbReference type="Proteomes" id="UP000199656">
    <property type="component" value="Unassembled WGS sequence"/>
</dbReference>
<evidence type="ECO:0000256" key="4">
    <source>
        <dbReference type="ARBA" id="ARBA00023136"/>
    </source>
</evidence>
<keyword evidence="4" id="KW-0472">Membrane</keyword>
<dbReference type="STRING" id="408074.SAMN05660909_03526"/>
<evidence type="ECO:0000313" key="10">
    <source>
        <dbReference type="Proteomes" id="UP000199656"/>
    </source>
</evidence>
<dbReference type="SUPFAM" id="SSF48452">
    <property type="entry name" value="TPR-like"/>
    <property type="match status" value="1"/>
</dbReference>
<dbReference type="Pfam" id="PF07980">
    <property type="entry name" value="SusD_RagB"/>
    <property type="match status" value="1"/>
</dbReference>
<keyword evidence="5" id="KW-0998">Cell outer membrane</keyword>
<dbReference type="Gene3D" id="1.25.40.390">
    <property type="match status" value="1"/>
</dbReference>
<feature type="signal peptide" evidence="6">
    <location>
        <begin position="1"/>
        <end position="21"/>
    </location>
</feature>
<feature type="domain" description="RagB/SusD" evidence="7">
    <location>
        <begin position="297"/>
        <end position="546"/>
    </location>
</feature>
<dbReference type="InterPro" id="IPR012944">
    <property type="entry name" value="SusD_RagB_dom"/>
</dbReference>
<accession>A0A1H4E644</accession>
<protein>
    <submittedName>
        <fullName evidence="9">Starch-binding associating with outer membrane</fullName>
    </submittedName>
</protein>
<organism evidence="9 10">
    <name type="scientific">Chitinophaga terrae</name>
    <name type="common">ex Kim and Jung 2007</name>
    <dbReference type="NCBI Taxonomy" id="408074"/>
    <lineage>
        <taxon>Bacteria</taxon>
        <taxon>Pseudomonadati</taxon>
        <taxon>Bacteroidota</taxon>
        <taxon>Chitinophagia</taxon>
        <taxon>Chitinophagales</taxon>
        <taxon>Chitinophagaceae</taxon>
        <taxon>Chitinophaga</taxon>
    </lineage>
</organism>
<evidence type="ECO:0000256" key="1">
    <source>
        <dbReference type="ARBA" id="ARBA00004442"/>
    </source>
</evidence>